<protein>
    <submittedName>
        <fullName evidence="1">Uncharacterized protein</fullName>
    </submittedName>
</protein>
<reference evidence="1 2" key="1">
    <citation type="submission" date="2017-10" db="EMBL/GenBank/DDBJ databases">
        <title>Extensive intraspecific genome diversity in a model arbuscular mycorrhizal fungus.</title>
        <authorList>
            <person name="Chen E.C.H."/>
            <person name="Morin E."/>
            <person name="Baudet D."/>
            <person name="Noel J."/>
            <person name="Ndikumana S."/>
            <person name="Charron P."/>
            <person name="St-Onge C."/>
            <person name="Giorgi J."/>
            <person name="Grigoriev I.V."/>
            <person name="Roux C."/>
            <person name="Martin F.M."/>
            <person name="Corradi N."/>
        </authorList>
    </citation>
    <scope>NUCLEOTIDE SEQUENCE [LARGE SCALE GENOMIC DNA]</scope>
    <source>
        <strain evidence="1 2">A1</strain>
    </source>
</reference>
<evidence type="ECO:0000313" key="2">
    <source>
        <dbReference type="Proteomes" id="UP000232688"/>
    </source>
</evidence>
<reference evidence="1 2" key="2">
    <citation type="submission" date="2017-10" db="EMBL/GenBank/DDBJ databases">
        <title>Genome analyses suggest a sexual origin of heterokaryosis in a supposedly ancient asexual fungus.</title>
        <authorList>
            <person name="Corradi N."/>
            <person name="Sedzielewska K."/>
            <person name="Noel J."/>
            <person name="Charron P."/>
            <person name="Farinelli L."/>
            <person name="Marton T."/>
            <person name="Kruger M."/>
            <person name="Pelin A."/>
            <person name="Brachmann A."/>
            <person name="Corradi N."/>
        </authorList>
    </citation>
    <scope>NUCLEOTIDE SEQUENCE [LARGE SCALE GENOMIC DNA]</scope>
    <source>
        <strain evidence="1 2">A1</strain>
    </source>
</reference>
<organism evidence="1 2">
    <name type="scientific">Rhizophagus irregularis</name>
    <dbReference type="NCBI Taxonomy" id="588596"/>
    <lineage>
        <taxon>Eukaryota</taxon>
        <taxon>Fungi</taxon>
        <taxon>Fungi incertae sedis</taxon>
        <taxon>Mucoromycota</taxon>
        <taxon>Glomeromycotina</taxon>
        <taxon>Glomeromycetes</taxon>
        <taxon>Glomerales</taxon>
        <taxon>Glomeraceae</taxon>
        <taxon>Rhizophagus</taxon>
    </lineage>
</organism>
<comment type="caution">
    <text evidence="1">The sequence shown here is derived from an EMBL/GenBank/DDBJ whole genome shotgun (WGS) entry which is preliminary data.</text>
</comment>
<accession>A0A2N0QZK1</accession>
<proteinExistence type="predicted"/>
<sequence>MEWYHVWNAEYINHKQEHDLGVIEPEECLACEICNPIEREVSAAFKKFWDALFKFEDTILMYNNVTHKELLNLLSMDNREREDTIHKGKCRNIVDRIIESIRYRQQPKMKEKGLRIIIVVIVRDCIEGNLENEVFDRLIGCPEIMEHGYILEDWDVENRFQKFWEWYDTILENNMRVGRILPEVMVAFRKFLYMEESIAKSSDYEIFNFLIGIGYKKLPVPFKELKEEHKPMWDRYILKVRQKFIDTRQFTKELEDPESASPESYELEDSDGSIHYEIKIEDNVEWTVELLKRKIEEMGGRFTDKDIQRMWDLKIRIELILTEDFLGTFFELMGLSDEKLKDEINEWLTKETLICGNCRNRKLPDMIADIGQCKN</sequence>
<feature type="non-terminal residue" evidence="1">
    <location>
        <position position="375"/>
    </location>
</feature>
<dbReference type="EMBL" id="LLXH01002130">
    <property type="protein sequence ID" value="PKC56479.1"/>
    <property type="molecule type" value="Genomic_DNA"/>
</dbReference>
<dbReference type="VEuPathDB" id="FungiDB:RhiirFUN_013597"/>
<name>A0A2N0QZK1_9GLOM</name>
<gene>
    <name evidence="1" type="ORF">RhiirA1_473932</name>
</gene>
<dbReference type="VEuPathDB" id="FungiDB:RhiirA1_473932"/>
<dbReference type="Proteomes" id="UP000232688">
    <property type="component" value="Unassembled WGS sequence"/>
</dbReference>
<evidence type="ECO:0000313" key="1">
    <source>
        <dbReference type="EMBL" id="PKC56479.1"/>
    </source>
</evidence>
<dbReference type="AlphaFoldDB" id="A0A2N0QZK1"/>